<dbReference type="EMBL" id="JAULSR010000006">
    <property type="protein sequence ID" value="KAK0615752.1"/>
    <property type="molecule type" value="Genomic_DNA"/>
</dbReference>
<evidence type="ECO:0008006" key="4">
    <source>
        <dbReference type="Google" id="ProtNLM"/>
    </source>
</evidence>
<evidence type="ECO:0000313" key="2">
    <source>
        <dbReference type="EMBL" id="KAK0615752.1"/>
    </source>
</evidence>
<keyword evidence="1" id="KW-0732">Signal</keyword>
<keyword evidence="3" id="KW-1185">Reference proteome</keyword>
<gene>
    <name evidence="2" type="ORF">B0T17DRAFT_539076</name>
</gene>
<dbReference type="AlphaFoldDB" id="A0AA39WHZ9"/>
<feature type="chain" id="PRO_5041465893" description="Secreted protein" evidence="1">
    <location>
        <begin position="30"/>
        <end position="146"/>
    </location>
</feature>
<evidence type="ECO:0000313" key="3">
    <source>
        <dbReference type="Proteomes" id="UP001174934"/>
    </source>
</evidence>
<evidence type="ECO:0000256" key="1">
    <source>
        <dbReference type="SAM" id="SignalP"/>
    </source>
</evidence>
<dbReference type="Proteomes" id="UP001174934">
    <property type="component" value="Unassembled WGS sequence"/>
</dbReference>
<comment type="caution">
    <text evidence="2">The sequence shown here is derived from an EMBL/GenBank/DDBJ whole genome shotgun (WGS) entry which is preliminary data.</text>
</comment>
<name>A0AA39WHZ9_9PEZI</name>
<proteinExistence type="predicted"/>
<protein>
    <recommendedName>
        <fullName evidence="4">Secreted protein</fullName>
    </recommendedName>
</protein>
<sequence>MAPLHTKSCNLSLSLSLALLLNDVCLVWRFSKRRDETSAGPPYSMAWKESIDSSEDTDCQAVLRLGVRHFVIIRSIYTKTKTIERSKRQFPYLEVISTHDACITMRTKRTHLKMRNKNGNDFDRQEGQGLCTQKDVTLAGSTTGAR</sequence>
<organism evidence="2 3">
    <name type="scientific">Bombardia bombarda</name>
    <dbReference type="NCBI Taxonomy" id="252184"/>
    <lineage>
        <taxon>Eukaryota</taxon>
        <taxon>Fungi</taxon>
        <taxon>Dikarya</taxon>
        <taxon>Ascomycota</taxon>
        <taxon>Pezizomycotina</taxon>
        <taxon>Sordariomycetes</taxon>
        <taxon>Sordariomycetidae</taxon>
        <taxon>Sordariales</taxon>
        <taxon>Lasiosphaeriaceae</taxon>
        <taxon>Bombardia</taxon>
    </lineage>
</organism>
<reference evidence="2" key="1">
    <citation type="submission" date="2023-06" db="EMBL/GenBank/DDBJ databases">
        <title>Genome-scale phylogeny and comparative genomics of the fungal order Sordariales.</title>
        <authorList>
            <consortium name="Lawrence Berkeley National Laboratory"/>
            <person name="Hensen N."/>
            <person name="Bonometti L."/>
            <person name="Westerberg I."/>
            <person name="Brannstrom I.O."/>
            <person name="Guillou S."/>
            <person name="Cros-Aarteil S."/>
            <person name="Calhoun S."/>
            <person name="Haridas S."/>
            <person name="Kuo A."/>
            <person name="Mondo S."/>
            <person name="Pangilinan J."/>
            <person name="Riley R."/>
            <person name="LaButti K."/>
            <person name="Andreopoulos B."/>
            <person name="Lipzen A."/>
            <person name="Chen C."/>
            <person name="Yanf M."/>
            <person name="Daum C."/>
            <person name="Ng V."/>
            <person name="Clum A."/>
            <person name="Steindorff A."/>
            <person name="Ohm R."/>
            <person name="Martin F."/>
            <person name="Silar P."/>
            <person name="Natvig D."/>
            <person name="Lalanne C."/>
            <person name="Gautier V."/>
            <person name="Ament-velasquez S.L."/>
            <person name="Kruys A."/>
            <person name="Hutchinson M.I."/>
            <person name="Powell A.J."/>
            <person name="Barry K."/>
            <person name="Miller A.N."/>
            <person name="Grigoriev I.V."/>
            <person name="Debuchy R."/>
            <person name="Gladieux P."/>
            <person name="Thoren M.H."/>
            <person name="Johannesson H."/>
        </authorList>
    </citation>
    <scope>NUCLEOTIDE SEQUENCE</scope>
    <source>
        <strain evidence="2">SMH3391-2</strain>
    </source>
</reference>
<feature type="signal peptide" evidence="1">
    <location>
        <begin position="1"/>
        <end position="29"/>
    </location>
</feature>
<accession>A0AA39WHZ9</accession>